<dbReference type="PROSITE" id="PS51257">
    <property type="entry name" value="PROKAR_LIPOPROTEIN"/>
    <property type="match status" value="1"/>
</dbReference>
<keyword evidence="3" id="KW-1185">Reference proteome</keyword>
<organism evidence="2 3">
    <name type="scientific">Ramlibacter pallidus</name>
    <dbReference type="NCBI Taxonomy" id="2780087"/>
    <lineage>
        <taxon>Bacteria</taxon>
        <taxon>Pseudomonadati</taxon>
        <taxon>Pseudomonadota</taxon>
        <taxon>Betaproteobacteria</taxon>
        <taxon>Burkholderiales</taxon>
        <taxon>Comamonadaceae</taxon>
        <taxon>Ramlibacter</taxon>
    </lineage>
</organism>
<evidence type="ECO:0000313" key="3">
    <source>
        <dbReference type="Proteomes" id="UP000806285"/>
    </source>
</evidence>
<protein>
    <recommendedName>
        <fullName evidence="4">Lipoprotein</fullName>
    </recommendedName>
</protein>
<gene>
    <name evidence="2" type="ORF">IM787_11515</name>
</gene>
<comment type="caution">
    <text evidence="2">The sequence shown here is derived from an EMBL/GenBank/DDBJ whole genome shotgun (WGS) entry which is preliminary data.</text>
</comment>
<name>A0ABR9S3V3_9BURK</name>
<dbReference type="Proteomes" id="UP000806285">
    <property type="component" value="Unassembled WGS sequence"/>
</dbReference>
<evidence type="ECO:0000313" key="2">
    <source>
        <dbReference type="EMBL" id="MBE7368196.1"/>
    </source>
</evidence>
<feature type="signal peptide" evidence="1">
    <location>
        <begin position="1"/>
        <end position="33"/>
    </location>
</feature>
<evidence type="ECO:0008006" key="4">
    <source>
        <dbReference type="Google" id="ProtNLM"/>
    </source>
</evidence>
<dbReference type="EMBL" id="JADDIV010000003">
    <property type="protein sequence ID" value="MBE7368196.1"/>
    <property type="molecule type" value="Genomic_DNA"/>
</dbReference>
<sequence>MSKSTQRARAHGNRLRSIFAAGAGALTMLSACADTVTWQEEVLLNDGRTIVVTQKRRCEAGRPRDPVQATCLARESWLTLKLPEFSGGDIVWHESLKPMLLNVHEGRLYVVGRAPTTRELRAYGATNPPYFGFRWNGGRWERIPFSEIPVAIYAANLVIESVPTRATKFLTLQQKNSVEENGNPVFSAYLRRIDPRHTTPSQ</sequence>
<dbReference type="RefSeq" id="WP_193676803.1">
    <property type="nucleotide sequence ID" value="NZ_JADDIV010000003.1"/>
</dbReference>
<accession>A0ABR9S3V3</accession>
<evidence type="ECO:0000256" key="1">
    <source>
        <dbReference type="SAM" id="SignalP"/>
    </source>
</evidence>
<reference evidence="2 3" key="1">
    <citation type="submission" date="2020-10" db="EMBL/GenBank/DDBJ databases">
        <title>Ramlibacter sp. HM2 16S ribosomal RNA gene Genome sequencing and assembly.</title>
        <authorList>
            <person name="Kang M."/>
        </authorList>
    </citation>
    <scope>NUCLEOTIDE SEQUENCE [LARGE SCALE GENOMIC DNA]</scope>
    <source>
        <strain evidence="2 3">HM2</strain>
    </source>
</reference>
<keyword evidence="1" id="KW-0732">Signal</keyword>
<feature type="chain" id="PRO_5046856251" description="Lipoprotein" evidence="1">
    <location>
        <begin position="34"/>
        <end position="202"/>
    </location>
</feature>
<proteinExistence type="predicted"/>